<gene>
    <name evidence="7" type="ORF">B7O87_09695</name>
</gene>
<keyword evidence="4" id="KW-1015">Disulfide bond</keyword>
<dbReference type="InterPro" id="IPR012336">
    <property type="entry name" value="Thioredoxin-like_fold"/>
</dbReference>
<evidence type="ECO:0000256" key="1">
    <source>
        <dbReference type="ARBA" id="ARBA00005791"/>
    </source>
</evidence>
<keyword evidence="5" id="KW-0676">Redox-active center</keyword>
<dbReference type="AlphaFoldDB" id="A0A1X4G610"/>
<evidence type="ECO:0000259" key="6">
    <source>
        <dbReference type="PROSITE" id="PS51352"/>
    </source>
</evidence>
<dbReference type="GO" id="GO:0016491">
    <property type="term" value="F:oxidoreductase activity"/>
    <property type="evidence" value="ECO:0007669"/>
    <property type="project" value="UniProtKB-KW"/>
</dbReference>
<dbReference type="InterPro" id="IPR036249">
    <property type="entry name" value="Thioredoxin-like_sf"/>
</dbReference>
<comment type="caution">
    <text evidence="7">The sequence shown here is derived from an EMBL/GenBank/DDBJ whole genome shotgun (WGS) entry which is preliminary data.</text>
</comment>
<evidence type="ECO:0000313" key="7">
    <source>
        <dbReference type="EMBL" id="OSO89958.1"/>
    </source>
</evidence>
<sequence length="251" mass="28855">MSQVFKNWIVRISSILLSTLLWSALILPTYAQTQIDLKLEQQVLEIIRRNPITIIEAVQAYQEEQQQRVITRRQEFIKNFSQNPQDVIANSPTIGSSKLQTVLLEFSDFECPYCSEAHKTLKNLLNKYPNRFTLVYKHFPLFQIHSQALPAARAAWAAHQQGKFWQYHDTLFTKQNQLGESLYIETAKSLKLDLGKFNQDRQLADKAIQKDLDLVNNLNLSGTPSFIITSPNFTGPIQLSELETFLATARN</sequence>
<dbReference type="Pfam" id="PF13462">
    <property type="entry name" value="Thioredoxin_4"/>
    <property type="match status" value="1"/>
</dbReference>
<feature type="domain" description="Thioredoxin" evidence="6">
    <location>
        <begin position="67"/>
        <end position="251"/>
    </location>
</feature>
<keyword evidence="2" id="KW-0732">Signal</keyword>
<protein>
    <submittedName>
        <fullName evidence="7">Disulfide bond formation protein DsbA</fullName>
    </submittedName>
</protein>
<dbReference type="Proteomes" id="UP000192997">
    <property type="component" value="Unassembled WGS sequence"/>
</dbReference>
<evidence type="ECO:0000256" key="4">
    <source>
        <dbReference type="ARBA" id="ARBA00023157"/>
    </source>
</evidence>
<organism evidence="7 8">
    <name type="scientific">Cylindrospermopsis raciborskii CENA303</name>
    <dbReference type="NCBI Taxonomy" id="1170769"/>
    <lineage>
        <taxon>Bacteria</taxon>
        <taxon>Bacillati</taxon>
        <taxon>Cyanobacteriota</taxon>
        <taxon>Cyanophyceae</taxon>
        <taxon>Nostocales</taxon>
        <taxon>Aphanizomenonaceae</taxon>
        <taxon>Cylindrospermopsis</taxon>
    </lineage>
</organism>
<reference evidence="8" key="1">
    <citation type="submission" date="2017-04" db="EMBL/GenBank/DDBJ databases">
        <authorList>
            <person name="Abreu V.A."/>
            <person name="Popin R.V."/>
            <person name="Rigonato J."/>
            <person name="Andreote A.P."/>
            <person name="Schaker P.C."/>
            <person name="Hoff-Risseti C."/>
            <person name="Alvarenga D.O."/>
            <person name="Varani A.M."/>
            <person name="Fiore M.F."/>
        </authorList>
    </citation>
    <scope>NUCLEOTIDE SEQUENCE [LARGE SCALE GENOMIC DNA]</scope>
    <source>
        <strain evidence="8">CENA303</strain>
    </source>
</reference>
<dbReference type="RefSeq" id="WP_085728367.1">
    <property type="nucleotide sequence ID" value="NZ_NBYN01000051.1"/>
</dbReference>
<name>A0A1X4G610_9CYAN</name>
<evidence type="ECO:0000256" key="3">
    <source>
        <dbReference type="ARBA" id="ARBA00023002"/>
    </source>
</evidence>
<evidence type="ECO:0000256" key="2">
    <source>
        <dbReference type="ARBA" id="ARBA00022729"/>
    </source>
</evidence>
<dbReference type="PROSITE" id="PS51352">
    <property type="entry name" value="THIOREDOXIN_2"/>
    <property type="match status" value="1"/>
</dbReference>
<dbReference type="SUPFAM" id="SSF52833">
    <property type="entry name" value="Thioredoxin-like"/>
    <property type="match status" value="1"/>
</dbReference>
<dbReference type="InterPro" id="IPR013766">
    <property type="entry name" value="Thioredoxin_domain"/>
</dbReference>
<dbReference type="PANTHER" id="PTHR13887">
    <property type="entry name" value="GLUTATHIONE S-TRANSFERASE KAPPA"/>
    <property type="match status" value="1"/>
</dbReference>
<dbReference type="Gene3D" id="3.40.30.10">
    <property type="entry name" value="Glutaredoxin"/>
    <property type="match status" value="1"/>
</dbReference>
<evidence type="ECO:0000313" key="8">
    <source>
        <dbReference type="Proteomes" id="UP000192997"/>
    </source>
</evidence>
<dbReference type="EMBL" id="NBYN01000051">
    <property type="protein sequence ID" value="OSO89958.1"/>
    <property type="molecule type" value="Genomic_DNA"/>
</dbReference>
<comment type="similarity">
    <text evidence="1">Belongs to the thioredoxin family. DsbA subfamily.</text>
</comment>
<evidence type="ECO:0000256" key="5">
    <source>
        <dbReference type="ARBA" id="ARBA00023284"/>
    </source>
</evidence>
<accession>A0A1X4G610</accession>
<dbReference type="PANTHER" id="PTHR13887:SF14">
    <property type="entry name" value="DISULFIDE BOND FORMATION PROTEIN D"/>
    <property type="match status" value="1"/>
</dbReference>
<proteinExistence type="inferred from homology"/>
<keyword evidence="3" id="KW-0560">Oxidoreductase</keyword>